<comment type="caution">
    <text evidence="4">The sequence shown here is derived from an EMBL/GenBank/DDBJ whole genome shotgun (WGS) entry which is preliminary data.</text>
</comment>
<accession>A0ABW4LBC9</accession>
<dbReference type="SUPFAM" id="SSF51261">
    <property type="entry name" value="Duplicated hybrid motif"/>
    <property type="match status" value="1"/>
</dbReference>
<organism evidence="4 5">
    <name type="scientific">Georgenia deserti</name>
    <dbReference type="NCBI Taxonomy" id="2093781"/>
    <lineage>
        <taxon>Bacteria</taxon>
        <taxon>Bacillati</taxon>
        <taxon>Actinomycetota</taxon>
        <taxon>Actinomycetes</taxon>
        <taxon>Micrococcales</taxon>
        <taxon>Bogoriellaceae</taxon>
        <taxon>Georgenia</taxon>
    </lineage>
</organism>
<dbReference type="RefSeq" id="WP_388009548.1">
    <property type="nucleotide sequence ID" value="NZ_JBHUEE010000009.1"/>
</dbReference>
<sequence>MTRIVLLPARLAVLLLMLLSAAAAPAAAAPARGVVGSTGPPVPAADRAGGVITAPPAGWSRPGRADGAAARSDRDAGGTDGARYEWPTGGRVPVQRAFDPPEAVWGEGHRGVDLALPAGSRVLASADGVVAFAGVVVDRPVVSIDHVDGIRTTYEPVRPTVAAGDVVSSGDVIGYLRPGHCRPPDGCLHFGARTGPDNYLDPLTLLGAEVVIRLFPT</sequence>
<feature type="region of interest" description="Disordered" evidence="1">
    <location>
        <begin position="46"/>
        <end position="93"/>
    </location>
</feature>
<feature type="domain" description="M23ase beta-sheet core" evidence="3">
    <location>
        <begin position="108"/>
        <end position="195"/>
    </location>
</feature>
<dbReference type="PANTHER" id="PTHR21666">
    <property type="entry name" value="PEPTIDASE-RELATED"/>
    <property type="match status" value="1"/>
</dbReference>
<gene>
    <name evidence="4" type="ORF">ACFSE6_16170</name>
</gene>
<dbReference type="InterPro" id="IPR011055">
    <property type="entry name" value="Dup_hybrid_motif"/>
</dbReference>
<keyword evidence="4" id="KW-0378">Hydrolase</keyword>
<reference evidence="5" key="1">
    <citation type="journal article" date="2019" name="Int. J. Syst. Evol. Microbiol.">
        <title>The Global Catalogue of Microorganisms (GCM) 10K type strain sequencing project: providing services to taxonomists for standard genome sequencing and annotation.</title>
        <authorList>
            <consortium name="The Broad Institute Genomics Platform"/>
            <consortium name="The Broad Institute Genome Sequencing Center for Infectious Disease"/>
            <person name="Wu L."/>
            <person name="Ma J."/>
        </authorList>
    </citation>
    <scope>NUCLEOTIDE SEQUENCE [LARGE SCALE GENOMIC DNA]</scope>
    <source>
        <strain evidence="5">JCM 17130</strain>
    </source>
</reference>
<dbReference type="Proteomes" id="UP001597277">
    <property type="component" value="Unassembled WGS sequence"/>
</dbReference>
<evidence type="ECO:0000256" key="2">
    <source>
        <dbReference type="SAM" id="SignalP"/>
    </source>
</evidence>
<keyword evidence="2" id="KW-0732">Signal</keyword>
<dbReference type="EMBL" id="JBHUEE010000009">
    <property type="protein sequence ID" value="MFD1719381.1"/>
    <property type="molecule type" value="Genomic_DNA"/>
</dbReference>
<dbReference type="CDD" id="cd12797">
    <property type="entry name" value="M23_peptidase"/>
    <property type="match status" value="1"/>
</dbReference>
<dbReference type="PANTHER" id="PTHR21666:SF270">
    <property type="entry name" value="MUREIN HYDROLASE ACTIVATOR ENVC"/>
    <property type="match status" value="1"/>
</dbReference>
<dbReference type="Gene3D" id="2.70.70.10">
    <property type="entry name" value="Glucose Permease (Domain IIA)"/>
    <property type="match status" value="1"/>
</dbReference>
<name>A0ABW4LBC9_9MICO</name>
<dbReference type="EC" id="3.4.24.-" evidence="4"/>
<dbReference type="Pfam" id="PF01551">
    <property type="entry name" value="Peptidase_M23"/>
    <property type="match status" value="1"/>
</dbReference>
<proteinExistence type="predicted"/>
<protein>
    <submittedName>
        <fullName evidence="4">M23 family metallopeptidase</fullName>
        <ecNumber evidence="4">3.4.24.-</ecNumber>
    </submittedName>
</protein>
<evidence type="ECO:0000313" key="5">
    <source>
        <dbReference type="Proteomes" id="UP001597277"/>
    </source>
</evidence>
<dbReference type="InterPro" id="IPR050570">
    <property type="entry name" value="Cell_wall_metabolism_enzyme"/>
</dbReference>
<dbReference type="GO" id="GO:0016787">
    <property type="term" value="F:hydrolase activity"/>
    <property type="evidence" value="ECO:0007669"/>
    <property type="project" value="UniProtKB-KW"/>
</dbReference>
<evidence type="ECO:0000313" key="4">
    <source>
        <dbReference type="EMBL" id="MFD1719381.1"/>
    </source>
</evidence>
<evidence type="ECO:0000256" key="1">
    <source>
        <dbReference type="SAM" id="MobiDB-lite"/>
    </source>
</evidence>
<keyword evidence="5" id="KW-1185">Reference proteome</keyword>
<feature type="signal peptide" evidence="2">
    <location>
        <begin position="1"/>
        <end position="28"/>
    </location>
</feature>
<dbReference type="InterPro" id="IPR016047">
    <property type="entry name" value="M23ase_b-sheet_dom"/>
</dbReference>
<evidence type="ECO:0000259" key="3">
    <source>
        <dbReference type="Pfam" id="PF01551"/>
    </source>
</evidence>
<feature type="chain" id="PRO_5047187361" evidence="2">
    <location>
        <begin position="29"/>
        <end position="217"/>
    </location>
</feature>